<sequence length="183" mass="20748">MISLRIAPDPILRKTAKKVTHVTDELRGIIRQMYDLLYAARGIGLGANMVGLLERIVIVDLQDGDHPKVTMINPVITWHSEEMQSNEEASLCFPGISAEVTRPLEISVTYLDETGHEQTLQAAGWFAQVIQHEIDYLDGKIYLDYLSKMKRDRLMKKMEKYKKAEDNKHVHSSNCGPGCSVQH</sequence>
<proteinExistence type="inferred from homology"/>
<dbReference type="HAMAP" id="MF_00163">
    <property type="entry name" value="Pep_deformylase"/>
    <property type="match status" value="1"/>
</dbReference>
<dbReference type="Proteomes" id="UP001268683">
    <property type="component" value="Chromosome"/>
</dbReference>
<dbReference type="NCBIfam" id="TIGR00079">
    <property type="entry name" value="pept_deformyl"/>
    <property type="match status" value="1"/>
</dbReference>
<comment type="similarity">
    <text evidence="1 2">Belongs to the polypeptide deformylase family.</text>
</comment>
<feature type="active site" evidence="2">
    <location>
        <position position="133"/>
    </location>
</feature>
<protein>
    <recommendedName>
        <fullName evidence="2">Peptide deformylase-like</fullName>
    </recommendedName>
    <alternativeName>
        <fullName evidence="2">Polypeptide deformylase-like</fullName>
    </alternativeName>
</protein>
<keyword evidence="4" id="KW-1185">Reference proteome</keyword>
<evidence type="ECO:0000313" key="4">
    <source>
        <dbReference type="Proteomes" id="UP001268683"/>
    </source>
</evidence>
<dbReference type="PANTHER" id="PTHR10458:SF22">
    <property type="entry name" value="PEPTIDE DEFORMYLASE"/>
    <property type="match status" value="1"/>
</dbReference>
<comment type="caution">
    <text evidence="2">Lacks conserved residue(s) required for the propagation of feature annotation.</text>
</comment>
<dbReference type="PIRSF" id="PIRSF004749">
    <property type="entry name" value="Pep_def"/>
    <property type="match status" value="1"/>
</dbReference>
<dbReference type="SUPFAM" id="SSF56420">
    <property type="entry name" value="Peptide deformylase"/>
    <property type="match status" value="1"/>
</dbReference>
<dbReference type="PANTHER" id="PTHR10458">
    <property type="entry name" value="PEPTIDE DEFORMYLASE"/>
    <property type="match status" value="1"/>
</dbReference>
<keyword evidence="3" id="KW-0378">Hydrolase</keyword>
<evidence type="ECO:0000256" key="2">
    <source>
        <dbReference type="HAMAP-Rule" id="MF_00163"/>
    </source>
</evidence>
<dbReference type="NCBIfam" id="NF001159">
    <property type="entry name" value="PRK00150.1-3"/>
    <property type="match status" value="1"/>
</dbReference>
<gene>
    <name evidence="3" type="primary">def</name>
    <name evidence="3" type="ORF">QGN29_01790</name>
</gene>
<dbReference type="PRINTS" id="PR01576">
    <property type="entry name" value="PDEFORMYLASE"/>
</dbReference>
<dbReference type="GO" id="GO:0042586">
    <property type="term" value="F:peptide deformylase activity"/>
    <property type="evidence" value="ECO:0007669"/>
    <property type="project" value="InterPro"/>
</dbReference>
<evidence type="ECO:0000313" key="3">
    <source>
        <dbReference type="EMBL" id="WND03096.1"/>
    </source>
</evidence>
<dbReference type="InterPro" id="IPR036821">
    <property type="entry name" value="Peptide_deformylase_sf"/>
</dbReference>
<dbReference type="KEGG" id="tmk:QGN29_01790"/>
<accession>A0AA52H9E0</accession>
<dbReference type="InterPro" id="IPR023635">
    <property type="entry name" value="Peptide_deformylase"/>
</dbReference>
<dbReference type="Pfam" id="PF01327">
    <property type="entry name" value="Pep_deformylase"/>
    <property type="match status" value="1"/>
</dbReference>
<name>A0AA52H9E0_9PROT</name>
<reference evidence="3" key="1">
    <citation type="submission" date="2023-04" db="EMBL/GenBank/DDBJ databases">
        <title>Complete genome sequence of Temperatibacter marinus.</title>
        <authorList>
            <person name="Rong J.-C."/>
            <person name="Yi M.-L."/>
            <person name="Zhao Q."/>
        </authorList>
    </citation>
    <scope>NUCLEOTIDE SEQUENCE</scope>
    <source>
        <strain evidence="3">NBRC 110045</strain>
    </source>
</reference>
<dbReference type="AlphaFoldDB" id="A0AA52H9E0"/>
<evidence type="ECO:0000256" key="1">
    <source>
        <dbReference type="ARBA" id="ARBA00010759"/>
    </source>
</evidence>
<dbReference type="Gene3D" id="3.90.45.10">
    <property type="entry name" value="Peptide deformylase"/>
    <property type="match status" value="1"/>
</dbReference>
<dbReference type="CDD" id="cd00487">
    <property type="entry name" value="Pep_deformylase"/>
    <property type="match status" value="1"/>
</dbReference>
<dbReference type="EMBL" id="CP123872">
    <property type="protein sequence ID" value="WND03096.1"/>
    <property type="molecule type" value="Genomic_DNA"/>
</dbReference>
<dbReference type="RefSeq" id="WP_310798945.1">
    <property type="nucleotide sequence ID" value="NZ_CP123872.1"/>
</dbReference>
<organism evidence="3 4">
    <name type="scientific">Temperatibacter marinus</name>
    <dbReference type="NCBI Taxonomy" id="1456591"/>
    <lineage>
        <taxon>Bacteria</taxon>
        <taxon>Pseudomonadati</taxon>
        <taxon>Pseudomonadota</taxon>
        <taxon>Alphaproteobacteria</taxon>
        <taxon>Kordiimonadales</taxon>
        <taxon>Temperatibacteraceae</taxon>
        <taxon>Temperatibacter</taxon>
    </lineage>
</organism>